<sequence>MKRYANQLHQEMIQCHLTTANLIEEVLVSGRYMEDGGATRYMCLLLDDFHGQCTPGLGVAKQRIMNQLEDCVALVTHLRNTGDLDEDADDFEIRIVCSNWYWALIRKHRTIAAKLEKHFNTQKESPCAA</sequence>
<dbReference type="Proteomes" id="UP000294134">
    <property type="component" value="Segment"/>
</dbReference>
<dbReference type="EMBL" id="MK552327">
    <property type="protein sequence ID" value="QBJ02675.1"/>
    <property type="molecule type" value="Genomic_DNA"/>
</dbReference>
<evidence type="ECO:0000313" key="2">
    <source>
        <dbReference type="Proteomes" id="UP000294134"/>
    </source>
</evidence>
<accession>A0A481W5A0</accession>
<gene>
    <name evidence="1" type="ORF">PSA21_148</name>
</gene>
<proteinExistence type="predicted"/>
<protein>
    <submittedName>
        <fullName evidence="1">Uncharacterized protein</fullName>
    </submittedName>
</protein>
<keyword evidence="2" id="KW-1185">Reference proteome</keyword>
<reference evidence="1 2" key="1">
    <citation type="submission" date="2019-02" db="EMBL/GenBank/DDBJ databases">
        <authorList>
            <person name="Frampton R.A."/>
            <person name="Wojtus J.K."/>
            <person name="Fineran P.C."/>
            <person name="Hendrickson H.L."/>
        </authorList>
    </citation>
    <scope>NUCLEOTIDE SEQUENCE [LARGE SCALE GENOMIC DNA]</scope>
</reference>
<organism evidence="1 2">
    <name type="scientific">Pseudomonas phage Psa21</name>
    <dbReference type="NCBI Taxonomy" id="2530023"/>
    <lineage>
        <taxon>Viruses</taxon>
        <taxon>Duplodnaviria</taxon>
        <taxon>Heunggongvirae</taxon>
        <taxon>Uroviricota</taxon>
        <taxon>Caudoviricetes</taxon>
        <taxon>Chimalliviridae</taxon>
        <taxon>Tepukevirus</taxon>
        <taxon>Tepukevirus Psa21</taxon>
    </lineage>
</organism>
<name>A0A481W5A0_9CAUD</name>
<evidence type="ECO:0000313" key="1">
    <source>
        <dbReference type="EMBL" id="QBJ02675.1"/>
    </source>
</evidence>